<reference evidence="2" key="1">
    <citation type="submission" date="2023-10" db="EMBL/GenBank/DDBJ databases">
        <title>Genome assembly of Pristionchus species.</title>
        <authorList>
            <person name="Yoshida K."/>
            <person name="Sommer R.J."/>
        </authorList>
    </citation>
    <scope>NUCLEOTIDE SEQUENCE</scope>
    <source>
        <strain evidence="2">RS5133</strain>
    </source>
</reference>
<dbReference type="PANTHER" id="PTHR22941:SF26">
    <property type="entry name" value="SERPENTINE RECEPTOR, CLASS H"/>
    <property type="match status" value="1"/>
</dbReference>
<feature type="transmembrane region" description="Helical" evidence="1">
    <location>
        <begin position="94"/>
        <end position="116"/>
    </location>
</feature>
<feature type="transmembrane region" description="Helical" evidence="1">
    <location>
        <begin position="49"/>
        <end position="82"/>
    </location>
</feature>
<name>A0AAV5VTZ1_9BILA</name>
<keyword evidence="1" id="KW-1133">Transmembrane helix</keyword>
<organism evidence="2 3">
    <name type="scientific">Pristionchus fissidentatus</name>
    <dbReference type="NCBI Taxonomy" id="1538716"/>
    <lineage>
        <taxon>Eukaryota</taxon>
        <taxon>Metazoa</taxon>
        <taxon>Ecdysozoa</taxon>
        <taxon>Nematoda</taxon>
        <taxon>Chromadorea</taxon>
        <taxon>Rhabditida</taxon>
        <taxon>Rhabditina</taxon>
        <taxon>Diplogasteromorpha</taxon>
        <taxon>Diplogasteroidea</taxon>
        <taxon>Neodiplogasteridae</taxon>
        <taxon>Pristionchus</taxon>
    </lineage>
</organism>
<dbReference type="Pfam" id="PF10318">
    <property type="entry name" value="7TM_GPCR_Srh"/>
    <property type="match status" value="1"/>
</dbReference>
<dbReference type="Proteomes" id="UP001432322">
    <property type="component" value="Unassembled WGS sequence"/>
</dbReference>
<evidence type="ECO:0000313" key="2">
    <source>
        <dbReference type="EMBL" id="GMT23176.1"/>
    </source>
</evidence>
<protein>
    <recommendedName>
        <fullName evidence="4">G protein-coupled receptor</fullName>
    </recommendedName>
</protein>
<feature type="transmembrane region" description="Helical" evidence="1">
    <location>
        <begin position="12"/>
        <end position="37"/>
    </location>
</feature>
<comment type="caution">
    <text evidence="2">The sequence shown here is derived from an EMBL/GenBank/DDBJ whole genome shotgun (WGS) entry which is preliminary data.</text>
</comment>
<evidence type="ECO:0000313" key="3">
    <source>
        <dbReference type="Proteomes" id="UP001432322"/>
    </source>
</evidence>
<dbReference type="InterPro" id="IPR019422">
    <property type="entry name" value="7TM_GPCR_serpentine_rcpt_Srh"/>
</dbReference>
<keyword evidence="1" id="KW-0472">Membrane</keyword>
<dbReference type="PANTHER" id="PTHR22941">
    <property type="entry name" value="SERPENTINE RECEPTOR"/>
    <property type="match status" value="1"/>
</dbReference>
<accession>A0AAV5VTZ1</accession>
<keyword evidence="1" id="KW-0812">Transmembrane</keyword>
<gene>
    <name evidence="2" type="ORF">PFISCL1PPCAC_14473</name>
</gene>
<dbReference type="AlphaFoldDB" id="A0AAV5VTZ1"/>
<proteinExistence type="predicted"/>
<dbReference type="EMBL" id="BTSY01000004">
    <property type="protein sequence ID" value="GMT23176.1"/>
    <property type="molecule type" value="Genomic_DNA"/>
</dbReference>
<evidence type="ECO:0000256" key="1">
    <source>
        <dbReference type="SAM" id="Phobius"/>
    </source>
</evidence>
<feature type="non-terminal residue" evidence="2">
    <location>
        <position position="130"/>
    </location>
</feature>
<evidence type="ECO:0008006" key="4">
    <source>
        <dbReference type="Google" id="ProtNLM"/>
    </source>
</evidence>
<sequence>MTVFLPLNVQESIIFGEHILFGVASFLHIIALVCLITQTPSYQAAIRNYLIYIQISLITMDVFVDLLTTPICLFPTIALYCLGPLCKIGMPPKIVVGLLCSLLGNVGVSVGICVIFKHQTVMLPSSKFKI</sequence>
<dbReference type="InterPro" id="IPR053220">
    <property type="entry name" value="Nematode_rcpt-like_serp_H"/>
</dbReference>
<keyword evidence="3" id="KW-1185">Reference proteome</keyword>